<dbReference type="PANTHER" id="PTHR42894:SF1">
    <property type="entry name" value="N-(5'-PHOSPHORIBOSYL)ANTHRANILATE ISOMERASE"/>
    <property type="match status" value="1"/>
</dbReference>
<name>A0A6G1WI20_9HYPH</name>
<dbReference type="OMA" id="DICSGVR"/>
<evidence type="ECO:0000256" key="7">
    <source>
        <dbReference type="ARBA" id="ARBA00023141"/>
    </source>
</evidence>
<organism evidence="11">
    <name type="scientific">Sinorhizobium medicae</name>
    <dbReference type="NCBI Taxonomy" id="110321"/>
    <lineage>
        <taxon>Bacteria</taxon>
        <taxon>Pseudomonadati</taxon>
        <taxon>Pseudomonadota</taxon>
        <taxon>Alphaproteobacteria</taxon>
        <taxon>Hyphomicrobiales</taxon>
        <taxon>Rhizobiaceae</taxon>
        <taxon>Sinorhizobium/Ensifer group</taxon>
        <taxon>Sinorhizobium</taxon>
    </lineage>
</organism>
<evidence type="ECO:0000256" key="3">
    <source>
        <dbReference type="ARBA" id="ARBA00012572"/>
    </source>
</evidence>
<gene>
    <name evidence="9" type="primary">trpF</name>
    <name evidence="11" type="ORF">GHJ91_09325</name>
</gene>
<dbReference type="SUPFAM" id="SSF51366">
    <property type="entry name" value="Ribulose-phoshate binding barrel"/>
    <property type="match status" value="1"/>
</dbReference>
<dbReference type="Pfam" id="PF00697">
    <property type="entry name" value="PRAI"/>
    <property type="match status" value="1"/>
</dbReference>
<evidence type="ECO:0000256" key="9">
    <source>
        <dbReference type="HAMAP-Rule" id="MF_00135"/>
    </source>
</evidence>
<evidence type="ECO:0000256" key="5">
    <source>
        <dbReference type="ARBA" id="ARBA00022605"/>
    </source>
</evidence>
<comment type="similarity">
    <text evidence="9">Belongs to the TrpF family.</text>
</comment>
<comment type="caution">
    <text evidence="11">The sequence shown here is derived from an EMBL/GenBank/DDBJ whole genome shotgun (WGS) entry which is preliminary data.</text>
</comment>
<evidence type="ECO:0000313" key="11">
    <source>
        <dbReference type="EMBL" id="MQW69371.1"/>
    </source>
</evidence>
<dbReference type="InterPro" id="IPR011060">
    <property type="entry name" value="RibuloseP-bd_barrel"/>
</dbReference>
<keyword evidence="5 9" id="KW-0028">Amino-acid biosynthesis</keyword>
<evidence type="ECO:0000256" key="8">
    <source>
        <dbReference type="ARBA" id="ARBA00023235"/>
    </source>
</evidence>
<keyword evidence="7 9" id="KW-0057">Aromatic amino acid biosynthesis</keyword>
<dbReference type="InterPro" id="IPR013785">
    <property type="entry name" value="Aldolase_TIM"/>
</dbReference>
<dbReference type="PANTHER" id="PTHR42894">
    <property type="entry name" value="N-(5'-PHOSPHORIBOSYL)ANTHRANILATE ISOMERASE"/>
    <property type="match status" value="1"/>
</dbReference>
<evidence type="ECO:0000256" key="4">
    <source>
        <dbReference type="ARBA" id="ARBA00022272"/>
    </source>
</evidence>
<proteinExistence type="inferred from homology"/>
<dbReference type="UniPathway" id="UPA00035">
    <property type="reaction ID" value="UER00042"/>
</dbReference>
<evidence type="ECO:0000256" key="6">
    <source>
        <dbReference type="ARBA" id="ARBA00022822"/>
    </source>
</evidence>
<dbReference type="Gene3D" id="3.20.20.70">
    <property type="entry name" value="Aldolase class I"/>
    <property type="match status" value="1"/>
</dbReference>
<dbReference type="AlphaFoldDB" id="A0A6G1WI20"/>
<dbReference type="EMBL" id="WISB01000052">
    <property type="protein sequence ID" value="MQW69371.1"/>
    <property type="molecule type" value="Genomic_DNA"/>
</dbReference>
<dbReference type="GO" id="GO:0000162">
    <property type="term" value="P:L-tryptophan biosynthetic process"/>
    <property type="evidence" value="ECO:0007669"/>
    <property type="project" value="UniProtKB-UniRule"/>
</dbReference>
<dbReference type="GO" id="GO:0004640">
    <property type="term" value="F:phosphoribosylanthranilate isomerase activity"/>
    <property type="evidence" value="ECO:0007669"/>
    <property type="project" value="UniProtKB-UniRule"/>
</dbReference>
<comment type="pathway">
    <text evidence="2 9">Amino-acid biosynthesis; L-tryptophan biosynthesis; L-tryptophan from chorismate: step 3/5.</text>
</comment>
<feature type="domain" description="N-(5'phosphoribosyl) anthranilate isomerase (PRAI)" evidence="10">
    <location>
        <begin position="11"/>
        <end position="226"/>
    </location>
</feature>
<accession>A0A6G1WI20</accession>
<reference evidence="11" key="1">
    <citation type="journal article" date="2013" name="Genome Biol.">
        <title>Comparative genomics of the core and accessory genomes of 48 Sinorhizobium strains comprising five genospecies.</title>
        <authorList>
            <person name="Sugawara M."/>
            <person name="Epstein B."/>
            <person name="Badgley B.D."/>
            <person name="Unno T."/>
            <person name="Xu L."/>
            <person name="Reese J."/>
            <person name="Gyaneshwar P."/>
            <person name="Denny R."/>
            <person name="Mudge J."/>
            <person name="Bharti A.K."/>
            <person name="Farmer A.D."/>
            <person name="May G.D."/>
            <person name="Woodward J.E."/>
            <person name="Medigue C."/>
            <person name="Vallenet D."/>
            <person name="Lajus A."/>
            <person name="Rouy Z."/>
            <person name="Martinez-Vaz B."/>
            <person name="Tiffin P."/>
            <person name="Young N.D."/>
            <person name="Sadowsky M.J."/>
        </authorList>
    </citation>
    <scope>NUCLEOTIDE SEQUENCE</scope>
    <source>
        <strain evidence="11">M1</strain>
    </source>
</reference>
<protein>
    <recommendedName>
        <fullName evidence="4 9">N-(5'-phosphoribosyl)anthranilate isomerase</fullName>
        <shortName evidence="9">PRAI</shortName>
        <ecNumber evidence="3 9">5.3.1.24</ecNumber>
    </recommendedName>
</protein>
<dbReference type="HAMAP" id="MF_00135">
    <property type="entry name" value="PRAI"/>
    <property type="match status" value="1"/>
</dbReference>
<keyword evidence="8 9" id="KW-0413">Isomerase</keyword>
<evidence type="ECO:0000256" key="2">
    <source>
        <dbReference type="ARBA" id="ARBA00004664"/>
    </source>
</evidence>
<evidence type="ECO:0000256" key="1">
    <source>
        <dbReference type="ARBA" id="ARBA00001164"/>
    </source>
</evidence>
<dbReference type="InterPro" id="IPR044643">
    <property type="entry name" value="TrpF_fam"/>
</dbReference>
<dbReference type="CDD" id="cd00405">
    <property type="entry name" value="PRAI"/>
    <property type="match status" value="1"/>
</dbReference>
<comment type="catalytic activity">
    <reaction evidence="1 9">
        <text>N-(5-phospho-beta-D-ribosyl)anthranilate = 1-(2-carboxyphenylamino)-1-deoxy-D-ribulose 5-phosphate</text>
        <dbReference type="Rhea" id="RHEA:21540"/>
        <dbReference type="ChEBI" id="CHEBI:18277"/>
        <dbReference type="ChEBI" id="CHEBI:58613"/>
        <dbReference type="EC" id="5.3.1.24"/>
    </reaction>
</comment>
<keyword evidence="6 9" id="KW-0822">Tryptophan biosynthesis</keyword>
<dbReference type="EC" id="5.3.1.24" evidence="3 9"/>
<dbReference type="InterPro" id="IPR001240">
    <property type="entry name" value="PRAI_dom"/>
</dbReference>
<sequence>MQTETALKIQIYTMQTAAEAVAAAAAGVDYLGVTPSNRGLPGEITFAKAREIVDALEGKAQRVALSVESNLDDIAAMVEAVRPDVLHLCGDIALVTPEQVKVLRSRLSAEHPALRILQAIPMTGPEALDQAAAFEPFVDMFILDSVAPHIGGIGAAGVTHDWSLSREIVARSRLPVILAGGLRPDNVRAAIEAVRPWGVDSLTHTNRPLPEGGFRKDLDKIAAFVEAARAT</sequence>
<evidence type="ECO:0000259" key="10">
    <source>
        <dbReference type="Pfam" id="PF00697"/>
    </source>
</evidence>